<comment type="caution">
    <text evidence="3">The sequence shown here is derived from an EMBL/GenBank/DDBJ whole genome shotgun (WGS) entry which is preliminary data.</text>
</comment>
<dbReference type="Proteomes" id="UP001357485">
    <property type="component" value="Unassembled WGS sequence"/>
</dbReference>
<feature type="transmembrane region" description="Helical" evidence="2">
    <location>
        <begin position="205"/>
        <end position="225"/>
    </location>
</feature>
<sequence length="311" mass="33996">MADADEASPERGRSLKPKPQAGQLYPEMIKRPVSISSNSSGFRQSRFIEVGEFDFGGQSQANNPYDTDSRVNLTHVTEGDHLDIPSQSQSRSVSPAPRKETDTRQDHNTEIGTPSWLGVVQLVLQTLLLVLNCVALGLLAKTLSKYHQTKGIHLSDGEPAWPSGINTRATNTMLVIGIGGLVATIALLFGSIWQRITDKALVQNSYTIGLGALLLTAWLASVIVFETEKNGLQEYACANRRALSNRVVNYDLVCQEQTAAVDFGIASTVVEALVLVSLVATAYLARRTTTTLPEFSSRSVPWRRRRGDRSQ</sequence>
<feature type="transmembrane region" description="Helical" evidence="2">
    <location>
        <begin position="116"/>
        <end position="140"/>
    </location>
</feature>
<feature type="region of interest" description="Disordered" evidence="1">
    <location>
        <begin position="78"/>
        <end position="110"/>
    </location>
</feature>
<feature type="non-terminal residue" evidence="3">
    <location>
        <position position="311"/>
    </location>
</feature>
<reference evidence="3 4" key="1">
    <citation type="submission" date="2023-08" db="EMBL/GenBank/DDBJ databases">
        <title>Black Yeasts Isolated from many extreme environments.</title>
        <authorList>
            <person name="Coleine C."/>
            <person name="Stajich J.E."/>
            <person name="Selbmann L."/>
        </authorList>
    </citation>
    <scope>NUCLEOTIDE SEQUENCE [LARGE SCALE GENOMIC DNA]</scope>
    <source>
        <strain evidence="3 4">CCFEE 536</strain>
    </source>
</reference>
<feature type="region of interest" description="Disordered" evidence="1">
    <location>
        <begin position="1"/>
        <end position="39"/>
    </location>
</feature>
<evidence type="ECO:0000313" key="4">
    <source>
        <dbReference type="Proteomes" id="UP001357485"/>
    </source>
</evidence>
<evidence type="ECO:0000313" key="3">
    <source>
        <dbReference type="EMBL" id="KAK5256312.1"/>
    </source>
</evidence>
<evidence type="ECO:0008006" key="5">
    <source>
        <dbReference type="Google" id="ProtNLM"/>
    </source>
</evidence>
<dbReference type="PANTHER" id="PTHR42069">
    <property type="entry name" value="HYPHAL ANASTAMOSIS-8 PROTEIN"/>
    <property type="match status" value="1"/>
</dbReference>
<feature type="transmembrane region" description="Helical" evidence="2">
    <location>
        <begin position="173"/>
        <end position="193"/>
    </location>
</feature>
<keyword evidence="2" id="KW-0472">Membrane</keyword>
<organism evidence="3 4">
    <name type="scientific">Cryomyces antarcticus</name>
    <dbReference type="NCBI Taxonomy" id="329879"/>
    <lineage>
        <taxon>Eukaryota</taxon>
        <taxon>Fungi</taxon>
        <taxon>Dikarya</taxon>
        <taxon>Ascomycota</taxon>
        <taxon>Pezizomycotina</taxon>
        <taxon>Dothideomycetes</taxon>
        <taxon>Dothideomycetes incertae sedis</taxon>
        <taxon>Cryomyces</taxon>
    </lineage>
</organism>
<name>A0ABR0LXU4_9PEZI</name>
<accession>A0ABR0LXU4</accession>
<dbReference type="PANTHER" id="PTHR42069:SF1">
    <property type="entry name" value="MARVEL DOMAIN-CONTAINING PROTEIN"/>
    <property type="match status" value="1"/>
</dbReference>
<evidence type="ECO:0000256" key="2">
    <source>
        <dbReference type="SAM" id="Phobius"/>
    </source>
</evidence>
<gene>
    <name evidence="3" type="ORF">LTR16_003538</name>
</gene>
<keyword evidence="4" id="KW-1185">Reference proteome</keyword>
<proteinExistence type="predicted"/>
<evidence type="ECO:0000256" key="1">
    <source>
        <dbReference type="SAM" id="MobiDB-lite"/>
    </source>
</evidence>
<keyword evidence="2" id="KW-1133">Transmembrane helix</keyword>
<dbReference type="EMBL" id="JAVRRA010008586">
    <property type="protein sequence ID" value="KAK5256312.1"/>
    <property type="molecule type" value="Genomic_DNA"/>
</dbReference>
<keyword evidence="2" id="KW-0812">Transmembrane</keyword>
<feature type="compositionally biased region" description="Basic and acidic residues" evidence="1">
    <location>
        <begin position="97"/>
        <end position="109"/>
    </location>
</feature>
<protein>
    <recommendedName>
        <fullName evidence="5">MARVEL domain-containing protein</fullName>
    </recommendedName>
</protein>